<dbReference type="GO" id="GO:0016887">
    <property type="term" value="F:ATP hydrolysis activity"/>
    <property type="evidence" value="ECO:0007669"/>
    <property type="project" value="TreeGrafter"/>
</dbReference>
<dbReference type="CDD" id="cd01129">
    <property type="entry name" value="PulE-GspE-like"/>
    <property type="match status" value="1"/>
</dbReference>
<evidence type="ECO:0000313" key="7">
    <source>
        <dbReference type="EMBL" id="OHA62112.1"/>
    </source>
</evidence>
<evidence type="ECO:0000259" key="6">
    <source>
        <dbReference type="Pfam" id="PF05157"/>
    </source>
</evidence>
<dbReference type="GO" id="GO:0005524">
    <property type="term" value="F:ATP binding"/>
    <property type="evidence" value="ECO:0007669"/>
    <property type="project" value="UniProtKB-KW"/>
</dbReference>
<dbReference type="Gene3D" id="3.30.300.160">
    <property type="entry name" value="Type II secretion system, protein E, N-terminal domain"/>
    <property type="match status" value="1"/>
</dbReference>
<evidence type="ECO:0000256" key="1">
    <source>
        <dbReference type="ARBA" id="ARBA00006611"/>
    </source>
</evidence>
<comment type="caution">
    <text evidence="7">The sequence shown here is derived from an EMBL/GenBank/DDBJ whole genome shotgun (WGS) entry which is preliminary data.</text>
</comment>
<dbReference type="Gene3D" id="3.40.50.300">
    <property type="entry name" value="P-loop containing nucleotide triphosphate hydrolases"/>
    <property type="match status" value="1"/>
</dbReference>
<accession>A0A1G2QQ53</accession>
<comment type="similarity">
    <text evidence="1">Belongs to the GSP E family.</text>
</comment>
<dbReference type="PANTHER" id="PTHR30258">
    <property type="entry name" value="TYPE II SECRETION SYSTEM PROTEIN GSPE-RELATED"/>
    <property type="match status" value="1"/>
</dbReference>
<dbReference type="InterPro" id="IPR001482">
    <property type="entry name" value="T2SS/T4SS_dom"/>
</dbReference>
<dbReference type="SUPFAM" id="SSF52540">
    <property type="entry name" value="P-loop containing nucleoside triphosphate hydrolases"/>
    <property type="match status" value="1"/>
</dbReference>
<evidence type="ECO:0000256" key="4">
    <source>
        <dbReference type="SAM" id="Coils"/>
    </source>
</evidence>
<evidence type="ECO:0000256" key="2">
    <source>
        <dbReference type="ARBA" id="ARBA00022741"/>
    </source>
</evidence>
<keyword evidence="3" id="KW-0067">ATP-binding</keyword>
<organism evidence="7 8">
    <name type="scientific">Candidatus Wildermuthbacteria bacterium GWA2_46_15</name>
    <dbReference type="NCBI Taxonomy" id="1802443"/>
    <lineage>
        <taxon>Bacteria</taxon>
        <taxon>Candidatus Wildermuthiibacteriota</taxon>
    </lineage>
</organism>
<evidence type="ECO:0008006" key="9">
    <source>
        <dbReference type="Google" id="ProtNLM"/>
    </source>
</evidence>
<name>A0A1G2QQ53_9BACT</name>
<protein>
    <recommendedName>
        <fullName evidence="9">AAA+ ATPase domain-containing protein</fullName>
    </recommendedName>
</protein>
<dbReference type="STRING" id="1802443.A2117_00620"/>
<proteinExistence type="inferred from homology"/>
<dbReference type="Pfam" id="PF00437">
    <property type="entry name" value="T2SSE"/>
    <property type="match status" value="1"/>
</dbReference>
<dbReference type="SUPFAM" id="SSF160246">
    <property type="entry name" value="EspE N-terminal domain-like"/>
    <property type="match status" value="1"/>
</dbReference>
<dbReference type="InterPro" id="IPR027417">
    <property type="entry name" value="P-loop_NTPase"/>
</dbReference>
<dbReference type="GO" id="GO:0005886">
    <property type="term" value="C:plasma membrane"/>
    <property type="evidence" value="ECO:0007669"/>
    <property type="project" value="TreeGrafter"/>
</dbReference>
<reference evidence="7 8" key="1">
    <citation type="journal article" date="2016" name="Nat. Commun.">
        <title>Thousands of microbial genomes shed light on interconnected biogeochemical processes in an aquifer system.</title>
        <authorList>
            <person name="Anantharaman K."/>
            <person name="Brown C.T."/>
            <person name="Hug L.A."/>
            <person name="Sharon I."/>
            <person name="Castelle C.J."/>
            <person name="Probst A.J."/>
            <person name="Thomas B.C."/>
            <person name="Singh A."/>
            <person name="Wilkins M.J."/>
            <person name="Karaoz U."/>
            <person name="Brodie E.L."/>
            <person name="Williams K.H."/>
            <person name="Hubbard S.S."/>
            <person name="Banfield J.F."/>
        </authorList>
    </citation>
    <scope>NUCLEOTIDE SEQUENCE [LARGE SCALE GENOMIC DNA]</scope>
</reference>
<keyword evidence="4" id="KW-0175">Coiled coil</keyword>
<dbReference type="InterPro" id="IPR007831">
    <property type="entry name" value="T2SS_GspE_N"/>
</dbReference>
<dbReference type="Proteomes" id="UP000179245">
    <property type="component" value="Unassembled WGS sequence"/>
</dbReference>
<dbReference type="InterPro" id="IPR037257">
    <property type="entry name" value="T2SS_E_N_sf"/>
</dbReference>
<sequence length="577" mass="64613">MLSLIQKLLKKGIIDRAQAGLLETEVKDNNKKEEEVILDNNILEENLLFSLKSEERKIPLKEVLPEEVPLKILELIPEDSAKYYKMIPLAKREDLLEVGMVYPEDLANQEALKFLSRQGKWKSQIFLISLTTFNKLLKQYRTLRKEVEKALGELERDLEEEKIRPGGMPTAAEFERLAEEAPITKVVAVILGHGVDGRASDIHIEPTQDKLRVRYRLDGVLHSSIFLPLRLLPAVVSRIKILSGMKIDESRIPQDGRFSTKFDENSVDFRVSTFPTVSGEKVAIRVLDSSQGLKKLDDLGLSSQNVEIIKRAAERPYGLILSTGPTSSGKTTTLYTILQLLNREGTNIVTLEDPVEYFIDGVNQSQIKTEIGYTFAMGLRHILRQAPNVIMVGEVRDEETASLTVHAALTGHLVLSTLHTNNAIGVIPRLIDLGVKPFLIPPTLRLAIAQRLVRKLCPDCKKKAKALPELKNLILRELDSLPESQKRALKLNSEIEVFEPQGCKKCNATGFSGRTGLFEVLEMTESLAEVVLKEPSESRIYQEALSQGMMTMRQDGILKVLAGLTTLEEVLGVTEEK</sequence>
<dbReference type="Pfam" id="PF05157">
    <property type="entry name" value="MshEN"/>
    <property type="match status" value="1"/>
</dbReference>
<keyword evidence="2" id="KW-0547">Nucleotide-binding</keyword>
<dbReference type="PANTHER" id="PTHR30258:SF1">
    <property type="entry name" value="PROTEIN TRANSPORT PROTEIN HOFB HOMOLOG"/>
    <property type="match status" value="1"/>
</dbReference>
<dbReference type="AlphaFoldDB" id="A0A1G2QQ53"/>
<dbReference type="EMBL" id="MHTO01000020">
    <property type="protein sequence ID" value="OHA62112.1"/>
    <property type="molecule type" value="Genomic_DNA"/>
</dbReference>
<feature type="domain" description="Type II secretion system protein GspE N-terminal" evidence="6">
    <location>
        <begin position="59"/>
        <end position="141"/>
    </location>
</feature>
<evidence type="ECO:0000313" key="8">
    <source>
        <dbReference type="Proteomes" id="UP000179245"/>
    </source>
</evidence>
<evidence type="ECO:0000259" key="5">
    <source>
        <dbReference type="Pfam" id="PF00437"/>
    </source>
</evidence>
<feature type="coiled-coil region" evidence="4">
    <location>
        <begin position="133"/>
        <end position="164"/>
    </location>
</feature>
<dbReference type="Gene3D" id="3.30.450.90">
    <property type="match status" value="1"/>
</dbReference>
<evidence type="ECO:0000256" key="3">
    <source>
        <dbReference type="ARBA" id="ARBA00022840"/>
    </source>
</evidence>
<gene>
    <name evidence="7" type="ORF">A2117_00620</name>
</gene>
<feature type="domain" description="Bacterial type II secretion system protein E" evidence="5">
    <location>
        <begin position="178"/>
        <end position="571"/>
    </location>
</feature>